<dbReference type="Pfam" id="PF20225">
    <property type="entry name" value="DUF6584"/>
    <property type="match status" value="1"/>
</dbReference>
<gene>
    <name evidence="2" type="ORF">GCM10009663_73390</name>
</gene>
<dbReference type="InterPro" id="IPR046491">
    <property type="entry name" value="DUF6584"/>
</dbReference>
<proteinExistence type="predicted"/>
<keyword evidence="3" id="KW-1185">Reference proteome</keyword>
<dbReference type="RefSeq" id="WP_344628099.1">
    <property type="nucleotide sequence ID" value="NZ_BAAALD010000139.1"/>
</dbReference>
<name>A0ABP4EPF1_9ACTN</name>
<accession>A0ABP4EPF1</accession>
<feature type="transmembrane region" description="Helical" evidence="1">
    <location>
        <begin position="150"/>
        <end position="172"/>
    </location>
</feature>
<evidence type="ECO:0000313" key="3">
    <source>
        <dbReference type="Proteomes" id="UP001499987"/>
    </source>
</evidence>
<evidence type="ECO:0000256" key="1">
    <source>
        <dbReference type="SAM" id="Phobius"/>
    </source>
</evidence>
<evidence type="ECO:0000313" key="2">
    <source>
        <dbReference type="EMBL" id="GAA1123538.1"/>
    </source>
</evidence>
<keyword evidence="1" id="KW-0812">Transmembrane</keyword>
<keyword evidence="1" id="KW-1133">Transmembrane helix</keyword>
<keyword evidence="1" id="KW-0472">Membrane</keyword>
<dbReference type="Proteomes" id="UP001499987">
    <property type="component" value="Unassembled WGS sequence"/>
</dbReference>
<reference evidence="3" key="1">
    <citation type="journal article" date="2019" name="Int. J. Syst. Evol. Microbiol.">
        <title>The Global Catalogue of Microorganisms (GCM) 10K type strain sequencing project: providing services to taxonomists for standard genome sequencing and annotation.</title>
        <authorList>
            <consortium name="The Broad Institute Genomics Platform"/>
            <consortium name="The Broad Institute Genome Sequencing Center for Infectious Disease"/>
            <person name="Wu L."/>
            <person name="Ma J."/>
        </authorList>
    </citation>
    <scope>NUCLEOTIDE SEQUENCE [LARGE SCALE GENOMIC DNA]</scope>
    <source>
        <strain evidence="3">JCM 13002</strain>
    </source>
</reference>
<sequence>MTVETTLARAEADLRAGRTPVALQRLRGLVGSCPADLTARRRLAEVYRLYGEPAQAGRWAYLDEERDPAETAAFEARYADPVRRMAALAWRGPEHRAPTATARARLAEVREAASAQLGRPARWWDVREEARGAAGPAAEQDDGTLFCAGFALLGLLLLGLAVLGAVTAVRWLL</sequence>
<organism evidence="2 3">
    <name type="scientific">Kitasatospora arboriphila</name>
    <dbReference type="NCBI Taxonomy" id="258052"/>
    <lineage>
        <taxon>Bacteria</taxon>
        <taxon>Bacillati</taxon>
        <taxon>Actinomycetota</taxon>
        <taxon>Actinomycetes</taxon>
        <taxon>Kitasatosporales</taxon>
        <taxon>Streptomycetaceae</taxon>
        <taxon>Kitasatospora</taxon>
    </lineage>
</organism>
<dbReference type="EMBL" id="BAAALD010000139">
    <property type="protein sequence ID" value="GAA1123538.1"/>
    <property type="molecule type" value="Genomic_DNA"/>
</dbReference>
<protein>
    <submittedName>
        <fullName evidence="2">Uncharacterized protein</fullName>
    </submittedName>
</protein>
<comment type="caution">
    <text evidence="2">The sequence shown here is derived from an EMBL/GenBank/DDBJ whole genome shotgun (WGS) entry which is preliminary data.</text>
</comment>